<dbReference type="PANTHER" id="PTHR30305">
    <property type="entry name" value="PROTEIN YJDM-RELATED"/>
    <property type="match status" value="1"/>
</dbReference>
<comment type="caution">
    <text evidence="2">The sequence shown here is derived from an EMBL/GenBank/DDBJ whole genome shotgun (WGS) entry which is preliminary data.</text>
</comment>
<dbReference type="Pfam" id="PF03831">
    <property type="entry name" value="YjdM"/>
    <property type="match status" value="1"/>
</dbReference>
<evidence type="ECO:0000313" key="3">
    <source>
        <dbReference type="Proteomes" id="UP000244906"/>
    </source>
</evidence>
<keyword evidence="3" id="KW-1185">Reference proteome</keyword>
<evidence type="ECO:0000259" key="1">
    <source>
        <dbReference type="SMART" id="SM00782"/>
    </source>
</evidence>
<protein>
    <submittedName>
        <fullName evidence="2">PhnA domain protein</fullName>
    </submittedName>
</protein>
<reference evidence="2 3" key="1">
    <citation type="submission" date="2018-04" db="EMBL/GenBank/DDBJ databases">
        <title>Thalassorhabdus spongiae gen. nov., sp. nov., isolated from a marine sponge in South-West Iceland.</title>
        <authorList>
            <person name="Knobloch S."/>
            <person name="Daussin A."/>
            <person name="Johannsson R."/>
            <person name="Marteinsson V.T."/>
        </authorList>
    </citation>
    <scope>NUCLEOTIDE SEQUENCE [LARGE SCALE GENOMIC DNA]</scope>
    <source>
        <strain evidence="2 3">Hp12</strain>
    </source>
</reference>
<dbReference type="EMBL" id="QDDL01000014">
    <property type="protein sequence ID" value="PVZ63918.1"/>
    <property type="molecule type" value="Genomic_DNA"/>
</dbReference>
<accession>A0A2V1GWW0</accession>
<evidence type="ECO:0000313" key="2">
    <source>
        <dbReference type="EMBL" id="PVZ63918.1"/>
    </source>
</evidence>
<dbReference type="OrthoDB" id="9810131at2"/>
<sequence length="189" mass="20478">MSIEASLQARSEGRCELCTAETPLNQIEVSGGNGTADDNVAICAICEAQTSNPESIDGNHWRCLNDSMWSQVPAVQVMAWRQLRQLVAKGEGWAQDLLDMLYLDEDMQKWAESGLEDENATPTKDSNGARLQAGDSVTLIKDLTVKGAGFTAKRGTLVKNISLTDNPLHIEGKVNGTQIVLVSAYLKKA</sequence>
<dbReference type="AlphaFoldDB" id="A0A2V1GWW0"/>
<dbReference type="InterPro" id="IPR013991">
    <property type="entry name" value="PhnaA_N_proteobac"/>
</dbReference>
<dbReference type="SUPFAM" id="SSF82057">
    <property type="entry name" value="Prokaryotic SH3-related domain"/>
    <property type="match status" value="1"/>
</dbReference>
<dbReference type="PANTHER" id="PTHR30305:SF3">
    <property type="entry name" value="PROTEIN YJDM"/>
    <property type="match status" value="1"/>
</dbReference>
<dbReference type="SMART" id="SM00782">
    <property type="entry name" value="PhnA_Zn_Ribbon"/>
    <property type="match status" value="1"/>
</dbReference>
<gene>
    <name evidence="2" type="ORF">DC094_20570</name>
</gene>
<dbReference type="InterPro" id="IPR013988">
    <property type="entry name" value="YjdM_C"/>
</dbReference>
<dbReference type="Proteomes" id="UP000244906">
    <property type="component" value="Unassembled WGS sequence"/>
</dbReference>
<dbReference type="Gene3D" id="2.30.30.40">
    <property type="entry name" value="SH3 Domains"/>
    <property type="match status" value="1"/>
</dbReference>
<name>A0A2V1GWW0_9GAMM</name>
<proteinExistence type="predicted"/>
<organism evidence="2 3">
    <name type="scientific">Pelagibaculum spongiae</name>
    <dbReference type="NCBI Taxonomy" id="2080658"/>
    <lineage>
        <taxon>Bacteria</taxon>
        <taxon>Pseudomonadati</taxon>
        <taxon>Pseudomonadota</taxon>
        <taxon>Gammaproteobacteria</taxon>
        <taxon>Oceanospirillales</taxon>
        <taxon>Pelagibaculum</taxon>
    </lineage>
</organism>
<dbReference type="RefSeq" id="WP_116689002.1">
    <property type="nucleotide sequence ID" value="NZ_CAWNYD010000014.1"/>
</dbReference>
<feature type="domain" description="PhnA protein N-terminal proteobacterial" evidence="1">
    <location>
        <begin position="6"/>
        <end position="51"/>
    </location>
</feature>